<gene>
    <name evidence="2" type="ORF">B296_00003008</name>
</gene>
<dbReference type="Proteomes" id="UP000287651">
    <property type="component" value="Unassembled WGS sequence"/>
</dbReference>
<evidence type="ECO:0000313" key="2">
    <source>
        <dbReference type="EMBL" id="RRT81103.1"/>
    </source>
</evidence>
<organism evidence="2 3">
    <name type="scientific">Ensete ventricosum</name>
    <name type="common">Abyssinian banana</name>
    <name type="synonym">Musa ensete</name>
    <dbReference type="NCBI Taxonomy" id="4639"/>
    <lineage>
        <taxon>Eukaryota</taxon>
        <taxon>Viridiplantae</taxon>
        <taxon>Streptophyta</taxon>
        <taxon>Embryophyta</taxon>
        <taxon>Tracheophyta</taxon>
        <taxon>Spermatophyta</taxon>
        <taxon>Magnoliopsida</taxon>
        <taxon>Liliopsida</taxon>
        <taxon>Zingiberales</taxon>
        <taxon>Musaceae</taxon>
        <taxon>Ensete</taxon>
    </lineage>
</organism>
<reference evidence="2 3" key="1">
    <citation type="journal article" date="2014" name="Agronomy (Basel)">
        <title>A Draft Genome Sequence for Ensete ventricosum, the Drought-Tolerant Tree Against Hunger.</title>
        <authorList>
            <person name="Harrison J."/>
            <person name="Moore K.A."/>
            <person name="Paszkiewicz K."/>
            <person name="Jones T."/>
            <person name="Grant M."/>
            <person name="Ambacheew D."/>
            <person name="Muzemil S."/>
            <person name="Studholme D.J."/>
        </authorList>
    </citation>
    <scope>NUCLEOTIDE SEQUENCE [LARGE SCALE GENOMIC DNA]</scope>
</reference>
<dbReference type="PANTHER" id="PTHR33193:SF62">
    <property type="entry name" value="FAMILY ABC TRANSPORTER, PUTATIVE (DUF3511)-RELATED"/>
    <property type="match status" value="1"/>
</dbReference>
<feature type="compositionally biased region" description="Basic residues" evidence="1">
    <location>
        <begin position="64"/>
        <end position="75"/>
    </location>
</feature>
<dbReference type="InterPro" id="IPR021899">
    <property type="entry name" value="DUF3511"/>
</dbReference>
<feature type="compositionally biased region" description="Polar residues" evidence="1">
    <location>
        <begin position="53"/>
        <end position="62"/>
    </location>
</feature>
<sequence>MVADLQSSQGNANGNGLSQPLEAARNSLCNESSYYLLSRGVNAVPHAVAASTRWRSSTSQRFNHGAKRDRNHRTCSRSTPPPSFPPPSSSSLETPSPESTGPMKDFRSRSYNDGRMAAVPPPPSSLHDYRRSSTSTYAYGGYGSKGIKEKEAAAPSSSSKKGGWVVGDPDFQRRKRVASYKAYAVEGRVKGSVRRGFRWLKDKYTQIVYGWW</sequence>
<name>A0A427AXY1_ENSVE</name>
<dbReference type="AlphaFoldDB" id="A0A427AXY1"/>
<feature type="compositionally biased region" description="Pro residues" evidence="1">
    <location>
        <begin position="79"/>
        <end position="88"/>
    </location>
</feature>
<feature type="compositionally biased region" description="Low complexity" evidence="1">
    <location>
        <begin position="89"/>
        <end position="102"/>
    </location>
</feature>
<evidence type="ECO:0008006" key="4">
    <source>
        <dbReference type="Google" id="ProtNLM"/>
    </source>
</evidence>
<feature type="region of interest" description="Disordered" evidence="1">
    <location>
        <begin position="1"/>
        <end position="20"/>
    </location>
</feature>
<comment type="caution">
    <text evidence="2">The sequence shown here is derived from an EMBL/GenBank/DDBJ whole genome shotgun (WGS) entry which is preliminary data.</text>
</comment>
<feature type="region of interest" description="Disordered" evidence="1">
    <location>
        <begin position="50"/>
        <end position="131"/>
    </location>
</feature>
<protein>
    <recommendedName>
        <fullName evidence="4">DUF3511 domain-containing protein</fullName>
    </recommendedName>
</protein>
<proteinExistence type="predicted"/>
<dbReference type="PANTHER" id="PTHR33193">
    <property type="entry name" value="DOMAIN PROTEIN, PUTATIVE (DUF3511)-RELATED"/>
    <property type="match status" value="1"/>
</dbReference>
<accession>A0A427AXY1</accession>
<feature type="compositionally biased region" description="Polar residues" evidence="1">
    <location>
        <begin position="1"/>
        <end position="18"/>
    </location>
</feature>
<evidence type="ECO:0000256" key="1">
    <source>
        <dbReference type="SAM" id="MobiDB-lite"/>
    </source>
</evidence>
<evidence type="ECO:0000313" key="3">
    <source>
        <dbReference type="Proteomes" id="UP000287651"/>
    </source>
</evidence>
<dbReference type="EMBL" id="AMZH03000989">
    <property type="protein sequence ID" value="RRT81103.1"/>
    <property type="molecule type" value="Genomic_DNA"/>
</dbReference>
<dbReference type="Pfam" id="PF12023">
    <property type="entry name" value="DUF3511"/>
    <property type="match status" value="1"/>
</dbReference>